<sequence>MITLNVLVGIFTGVLVLFLFLRPRRSKLPPGPYQWPLVGNLFQVARADPKYPHNAFMKLAEKYGEIMFLRMGTVNTAVINGYDACKIALLAGDDFSGRINDKWFLDRTFGREI</sequence>
<dbReference type="GO" id="GO:0004497">
    <property type="term" value="F:monooxygenase activity"/>
    <property type="evidence" value="ECO:0007669"/>
    <property type="project" value="InterPro"/>
</dbReference>
<dbReference type="GO" id="GO:0020037">
    <property type="term" value="F:heme binding"/>
    <property type="evidence" value="ECO:0007669"/>
    <property type="project" value="InterPro"/>
</dbReference>
<evidence type="ECO:0008006" key="4">
    <source>
        <dbReference type="Google" id="ProtNLM"/>
    </source>
</evidence>
<feature type="transmembrane region" description="Helical" evidence="1">
    <location>
        <begin position="6"/>
        <end position="21"/>
    </location>
</feature>
<gene>
    <name evidence="2" type="ORF">AFUS01_LOCUS29808</name>
</gene>
<keyword evidence="3" id="KW-1185">Reference proteome</keyword>
<dbReference type="Proteomes" id="UP000708208">
    <property type="component" value="Unassembled WGS sequence"/>
</dbReference>
<accession>A0A8J2KMY7</accession>
<evidence type="ECO:0000313" key="2">
    <source>
        <dbReference type="EMBL" id="CAG7819352.1"/>
    </source>
</evidence>
<feature type="non-terminal residue" evidence="2">
    <location>
        <position position="113"/>
    </location>
</feature>
<dbReference type="EMBL" id="CAJVCH010447632">
    <property type="protein sequence ID" value="CAG7819352.1"/>
    <property type="molecule type" value="Genomic_DNA"/>
</dbReference>
<reference evidence="2" key="1">
    <citation type="submission" date="2021-06" db="EMBL/GenBank/DDBJ databases">
        <authorList>
            <person name="Hodson N. C."/>
            <person name="Mongue J. A."/>
            <person name="Jaron S. K."/>
        </authorList>
    </citation>
    <scope>NUCLEOTIDE SEQUENCE</scope>
</reference>
<keyword evidence="1" id="KW-0812">Transmembrane</keyword>
<name>A0A8J2KMY7_9HEXA</name>
<dbReference type="OrthoDB" id="1470350at2759"/>
<dbReference type="PANTHER" id="PTHR24299">
    <property type="entry name" value="CYTOCHROME P450 FAMILY 1"/>
    <property type="match status" value="1"/>
</dbReference>
<dbReference type="Pfam" id="PF00067">
    <property type="entry name" value="p450"/>
    <property type="match status" value="1"/>
</dbReference>
<keyword evidence="1" id="KW-0472">Membrane</keyword>
<dbReference type="PANTHER" id="PTHR24299:SF21">
    <property type="entry name" value="OS09G0441600 PROTEIN"/>
    <property type="match status" value="1"/>
</dbReference>
<evidence type="ECO:0000256" key="1">
    <source>
        <dbReference type="SAM" id="Phobius"/>
    </source>
</evidence>
<comment type="caution">
    <text evidence="2">The sequence shown here is derived from an EMBL/GenBank/DDBJ whole genome shotgun (WGS) entry which is preliminary data.</text>
</comment>
<protein>
    <recommendedName>
        <fullName evidence="4">Cytochrome P450</fullName>
    </recommendedName>
</protein>
<proteinExistence type="predicted"/>
<keyword evidence="1" id="KW-1133">Transmembrane helix</keyword>
<evidence type="ECO:0000313" key="3">
    <source>
        <dbReference type="Proteomes" id="UP000708208"/>
    </source>
</evidence>
<dbReference type="InterPro" id="IPR001128">
    <property type="entry name" value="Cyt_P450"/>
</dbReference>
<feature type="non-terminal residue" evidence="2">
    <location>
        <position position="1"/>
    </location>
</feature>
<dbReference type="AlphaFoldDB" id="A0A8J2KMY7"/>
<organism evidence="2 3">
    <name type="scientific">Allacma fusca</name>
    <dbReference type="NCBI Taxonomy" id="39272"/>
    <lineage>
        <taxon>Eukaryota</taxon>
        <taxon>Metazoa</taxon>
        <taxon>Ecdysozoa</taxon>
        <taxon>Arthropoda</taxon>
        <taxon>Hexapoda</taxon>
        <taxon>Collembola</taxon>
        <taxon>Symphypleona</taxon>
        <taxon>Sminthuridae</taxon>
        <taxon>Allacma</taxon>
    </lineage>
</organism>
<dbReference type="GO" id="GO:0005506">
    <property type="term" value="F:iron ion binding"/>
    <property type="evidence" value="ECO:0007669"/>
    <property type="project" value="InterPro"/>
</dbReference>
<dbReference type="GO" id="GO:0016705">
    <property type="term" value="F:oxidoreductase activity, acting on paired donors, with incorporation or reduction of molecular oxygen"/>
    <property type="evidence" value="ECO:0007669"/>
    <property type="project" value="InterPro"/>
</dbReference>